<dbReference type="VEuPathDB" id="VectorBase:LOC119164620"/>
<dbReference type="Pfam" id="PF21787">
    <property type="entry name" value="TNP-like_RNaseH_N"/>
    <property type="match status" value="1"/>
</dbReference>
<keyword evidence="8 12" id="KW-0238">DNA-binding</keyword>
<dbReference type="SUPFAM" id="SSF57716">
    <property type="entry name" value="Glucocorticoid receptor-like (DNA-binding domain)"/>
    <property type="match status" value="1"/>
</dbReference>
<dbReference type="AlphaFoldDB" id="A0A9J6EFT5"/>
<reference evidence="16" key="1">
    <citation type="journal article" date="2020" name="Cell">
        <title>Large-Scale Comparative Analyses of Tick Genomes Elucidate Their Genetic Diversity and Vector Capacities.</title>
        <authorList>
            <consortium name="Tick Genome and Microbiome Consortium (TIGMIC)"/>
            <person name="Jia N."/>
            <person name="Wang J."/>
            <person name="Shi W."/>
            <person name="Du L."/>
            <person name="Sun Y."/>
            <person name="Zhan W."/>
            <person name="Jiang J.F."/>
            <person name="Wang Q."/>
            <person name="Zhang B."/>
            <person name="Ji P."/>
            <person name="Bell-Sakyi L."/>
            <person name="Cui X.M."/>
            <person name="Yuan T.T."/>
            <person name="Jiang B.G."/>
            <person name="Yang W.F."/>
            <person name="Lam T.T."/>
            <person name="Chang Q.C."/>
            <person name="Ding S.J."/>
            <person name="Wang X.J."/>
            <person name="Zhu J.G."/>
            <person name="Ruan X.D."/>
            <person name="Zhao L."/>
            <person name="Wei J.T."/>
            <person name="Ye R.Z."/>
            <person name="Que T.C."/>
            <person name="Du C.H."/>
            <person name="Zhou Y.H."/>
            <person name="Cheng J.X."/>
            <person name="Dai P.F."/>
            <person name="Guo W.B."/>
            <person name="Han X.H."/>
            <person name="Huang E.J."/>
            <person name="Li L.F."/>
            <person name="Wei W."/>
            <person name="Gao Y.C."/>
            <person name="Liu J.Z."/>
            <person name="Shao H.Z."/>
            <person name="Wang X."/>
            <person name="Wang C.C."/>
            <person name="Yang T.C."/>
            <person name="Huo Q.B."/>
            <person name="Li W."/>
            <person name="Chen H.Y."/>
            <person name="Chen S.E."/>
            <person name="Zhou L.G."/>
            <person name="Ni X.B."/>
            <person name="Tian J.H."/>
            <person name="Sheng Y."/>
            <person name="Liu T."/>
            <person name="Pan Y.S."/>
            <person name="Xia L.Y."/>
            <person name="Li J."/>
            <person name="Zhao F."/>
            <person name="Cao W.C."/>
        </authorList>
    </citation>
    <scope>NUCLEOTIDE SEQUENCE</scope>
    <source>
        <strain evidence="16">Rmic-2018</strain>
    </source>
</reference>
<evidence type="ECO:0000256" key="6">
    <source>
        <dbReference type="ARBA" id="ARBA00023015"/>
    </source>
</evidence>
<feature type="domain" description="THAP-type" evidence="15">
    <location>
        <begin position="1"/>
        <end position="83"/>
    </location>
</feature>
<dbReference type="GO" id="GO:0043565">
    <property type="term" value="F:sequence-specific DNA binding"/>
    <property type="evidence" value="ECO:0007669"/>
    <property type="project" value="InterPro"/>
</dbReference>
<dbReference type="PROSITE" id="PS50950">
    <property type="entry name" value="ZF_THAP"/>
    <property type="match status" value="1"/>
</dbReference>
<gene>
    <name evidence="16" type="ORF">HPB51_008764</name>
</gene>
<comment type="similarity">
    <text evidence="2">Belongs to the THAP1 family.</text>
</comment>
<evidence type="ECO:0000256" key="5">
    <source>
        <dbReference type="ARBA" id="ARBA00022833"/>
    </source>
</evidence>
<evidence type="ECO:0000256" key="2">
    <source>
        <dbReference type="ARBA" id="ARBA00006177"/>
    </source>
</evidence>
<comment type="caution">
    <text evidence="16">The sequence shown here is derived from an EMBL/GenBank/DDBJ whole genome shotgun (WGS) entry which is preliminary data.</text>
</comment>
<accession>A0A9J6EFT5</accession>
<evidence type="ECO:0000256" key="7">
    <source>
        <dbReference type="ARBA" id="ARBA00023054"/>
    </source>
</evidence>
<dbReference type="PANTHER" id="PTHR46600">
    <property type="entry name" value="THAP DOMAIN-CONTAINING"/>
    <property type="match status" value="1"/>
</dbReference>
<feature type="region of interest" description="Disordered" evidence="14">
    <location>
        <begin position="85"/>
        <end position="115"/>
    </location>
</feature>
<reference evidence="16" key="2">
    <citation type="submission" date="2021-09" db="EMBL/GenBank/DDBJ databases">
        <authorList>
            <person name="Jia N."/>
            <person name="Wang J."/>
            <person name="Shi W."/>
            <person name="Du L."/>
            <person name="Sun Y."/>
            <person name="Zhan W."/>
            <person name="Jiang J."/>
            <person name="Wang Q."/>
            <person name="Zhang B."/>
            <person name="Ji P."/>
            <person name="Sakyi L.B."/>
            <person name="Cui X."/>
            <person name="Yuan T."/>
            <person name="Jiang B."/>
            <person name="Yang W."/>
            <person name="Lam T.T.-Y."/>
            <person name="Chang Q."/>
            <person name="Ding S."/>
            <person name="Wang X."/>
            <person name="Zhu J."/>
            <person name="Ruan X."/>
            <person name="Zhao L."/>
            <person name="Wei J."/>
            <person name="Que T."/>
            <person name="Du C."/>
            <person name="Cheng J."/>
            <person name="Dai P."/>
            <person name="Han X."/>
            <person name="Huang E."/>
            <person name="Gao Y."/>
            <person name="Liu J."/>
            <person name="Shao H."/>
            <person name="Ye R."/>
            <person name="Li L."/>
            <person name="Wei W."/>
            <person name="Wang X."/>
            <person name="Wang C."/>
            <person name="Huo Q."/>
            <person name="Li W."/>
            <person name="Guo W."/>
            <person name="Chen H."/>
            <person name="Chen S."/>
            <person name="Zhou L."/>
            <person name="Zhou L."/>
            <person name="Ni X."/>
            <person name="Tian J."/>
            <person name="Zhou Y."/>
            <person name="Sheng Y."/>
            <person name="Liu T."/>
            <person name="Pan Y."/>
            <person name="Xia L."/>
            <person name="Li J."/>
            <person name="Zhao F."/>
            <person name="Cao W."/>
        </authorList>
    </citation>
    <scope>NUCLEOTIDE SEQUENCE</scope>
    <source>
        <strain evidence="16">Rmic-2018</strain>
        <tissue evidence="16">Larvae</tissue>
    </source>
</reference>
<dbReference type="Pfam" id="PF05485">
    <property type="entry name" value="THAP"/>
    <property type="match status" value="1"/>
</dbReference>
<evidence type="ECO:0000256" key="10">
    <source>
        <dbReference type="ARBA" id="ARBA00023242"/>
    </source>
</evidence>
<evidence type="ECO:0000256" key="3">
    <source>
        <dbReference type="ARBA" id="ARBA00022723"/>
    </source>
</evidence>
<keyword evidence="6" id="KW-0805">Transcription regulation</keyword>
<feature type="coiled-coil region" evidence="13">
    <location>
        <begin position="189"/>
        <end position="223"/>
    </location>
</feature>
<evidence type="ECO:0000256" key="13">
    <source>
        <dbReference type="SAM" id="Coils"/>
    </source>
</evidence>
<keyword evidence="10" id="KW-0539">Nucleus</keyword>
<keyword evidence="3" id="KW-0479">Metal-binding</keyword>
<proteinExistence type="inferred from homology"/>
<dbReference type="InterPro" id="IPR048366">
    <property type="entry name" value="TNP-like_GBD"/>
</dbReference>
<dbReference type="InterPro" id="IPR006612">
    <property type="entry name" value="THAP_Znf"/>
</dbReference>
<dbReference type="Proteomes" id="UP000821866">
    <property type="component" value="Chromosome 2"/>
</dbReference>
<protein>
    <recommendedName>
        <fullName evidence="15">THAP-type domain-containing protein</fullName>
    </recommendedName>
</protein>
<sequence length="676" mass="76743">MAYCCVPKCKSDAKRKVPGISFHEIPRDSEARAAWLKAIARKDWMPNTTSRYSVVCSRHFLLMDYKEGCKTRKLKRSATPSVFDDYPEYMQPKPKKPRSDAAARKRALATDNAAARPLETGTATGLFVGADEDTVPADGLTSSFSSPGLAEVPCFTVPLQVEVDAPSEPTSKHEATQVDVRSSISVLERQKFRRKERDLKTQIQRLRQTIDKYKEELKQLKEDCNLTAFAKVVEAAREKHVGACILVDQVNDFAKIRPTYSEVTVRNCIVLRNLSTKAYEFIRRENLLKLPSRATLQRFLGVTTGEVGFTSLVKERVKAELENLSPQQAKVCSLVVDEMRIRQRLQYNKQRDAFVGEVDLGKDCGTPTKGEPVLANSLLCFILSGLSVRIRIPVGYFFTKNCTGQQLFMLMKYVLKEVETAGFIVMRIVTDNHKINVLALEMLCSGKLQHSIKHPEDPDRKLIIAFDQCHLIKNIRSQFLARDMGKNSEVTSSHVKSLYKMQQGSVIKPVRFLTRKHVFPSSIEAMNVHKGVQLFSPAVTAALKLLQEQAGHTSDITFADAGPTIEFMDTVHRWFVLMDVSNCVQHIHKNMPDCKQYESASYERLVWLMSSFLEYLEDLRRDCQPKQFLTKETYHALMLTTMSNVECTKYLLDVVSFKFVLTRKFSSDRLNPFSDG</sequence>
<name>A0A9J6EFT5_RHIMP</name>
<keyword evidence="5" id="KW-0862">Zinc</keyword>
<dbReference type="Pfam" id="PF21788">
    <property type="entry name" value="TNP-like_GBD"/>
    <property type="match status" value="1"/>
</dbReference>
<keyword evidence="4 12" id="KW-0863">Zinc-finger</keyword>
<evidence type="ECO:0000313" key="17">
    <source>
        <dbReference type="Proteomes" id="UP000821866"/>
    </source>
</evidence>
<dbReference type="InterPro" id="IPR026516">
    <property type="entry name" value="THAP1/10"/>
</dbReference>
<keyword evidence="17" id="KW-1185">Reference proteome</keyword>
<organism evidence="16 17">
    <name type="scientific">Rhipicephalus microplus</name>
    <name type="common">Cattle tick</name>
    <name type="synonym">Boophilus microplus</name>
    <dbReference type="NCBI Taxonomy" id="6941"/>
    <lineage>
        <taxon>Eukaryota</taxon>
        <taxon>Metazoa</taxon>
        <taxon>Ecdysozoa</taxon>
        <taxon>Arthropoda</taxon>
        <taxon>Chelicerata</taxon>
        <taxon>Arachnida</taxon>
        <taxon>Acari</taxon>
        <taxon>Parasitiformes</taxon>
        <taxon>Ixodida</taxon>
        <taxon>Ixodoidea</taxon>
        <taxon>Ixodidae</taxon>
        <taxon>Rhipicephalinae</taxon>
        <taxon>Rhipicephalus</taxon>
        <taxon>Boophilus</taxon>
    </lineage>
</organism>
<dbReference type="InterPro" id="IPR048365">
    <property type="entry name" value="TNP-like_RNaseH_N"/>
</dbReference>
<evidence type="ECO:0000256" key="14">
    <source>
        <dbReference type="SAM" id="MobiDB-lite"/>
    </source>
</evidence>
<dbReference type="SMART" id="SM00980">
    <property type="entry name" value="THAP"/>
    <property type="match status" value="1"/>
</dbReference>
<dbReference type="Gene3D" id="6.20.210.20">
    <property type="entry name" value="THAP domain"/>
    <property type="match status" value="1"/>
</dbReference>
<dbReference type="VEuPathDB" id="VectorBase:LOC119162184"/>
<keyword evidence="7 13" id="KW-0175">Coiled coil</keyword>
<evidence type="ECO:0000256" key="9">
    <source>
        <dbReference type="ARBA" id="ARBA00023163"/>
    </source>
</evidence>
<dbReference type="GO" id="GO:0008270">
    <property type="term" value="F:zinc ion binding"/>
    <property type="evidence" value="ECO:0007669"/>
    <property type="project" value="UniProtKB-KW"/>
</dbReference>
<dbReference type="GO" id="GO:0005654">
    <property type="term" value="C:nucleoplasm"/>
    <property type="evidence" value="ECO:0007669"/>
    <property type="project" value="UniProtKB-SubCell"/>
</dbReference>
<dbReference type="InterPro" id="IPR038441">
    <property type="entry name" value="THAP_Znf_sf"/>
</dbReference>
<dbReference type="PANTHER" id="PTHR46600:SF1">
    <property type="entry name" value="THAP DOMAIN-CONTAINING PROTEIN 1"/>
    <property type="match status" value="1"/>
</dbReference>
<keyword evidence="9" id="KW-0804">Transcription</keyword>
<dbReference type="EMBL" id="JABSTU010000004">
    <property type="protein sequence ID" value="KAH8033281.1"/>
    <property type="molecule type" value="Genomic_DNA"/>
</dbReference>
<keyword evidence="11" id="KW-0131">Cell cycle</keyword>
<evidence type="ECO:0000256" key="8">
    <source>
        <dbReference type="ARBA" id="ARBA00023125"/>
    </source>
</evidence>
<evidence type="ECO:0000256" key="4">
    <source>
        <dbReference type="ARBA" id="ARBA00022771"/>
    </source>
</evidence>
<evidence type="ECO:0000256" key="12">
    <source>
        <dbReference type="PROSITE-ProRule" id="PRU00309"/>
    </source>
</evidence>
<comment type="subcellular location">
    <subcellularLocation>
        <location evidence="1">Nucleus</location>
        <location evidence="1">Nucleoplasm</location>
    </subcellularLocation>
</comment>
<evidence type="ECO:0000256" key="1">
    <source>
        <dbReference type="ARBA" id="ARBA00004642"/>
    </source>
</evidence>
<evidence type="ECO:0000313" key="16">
    <source>
        <dbReference type="EMBL" id="KAH8033281.1"/>
    </source>
</evidence>
<evidence type="ECO:0000259" key="15">
    <source>
        <dbReference type="PROSITE" id="PS50950"/>
    </source>
</evidence>
<evidence type="ECO:0000256" key="11">
    <source>
        <dbReference type="ARBA" id="ARBA00023306"/>
    </source>
</evidence>